<protein>
    <submittedName>
        <fullName evidence="1">Uncharacterized protein</fullName>
    </submittedName>
</protein>
<dbReference type="EMBL" id="CAJOBI010184952">
    <property type="protein sequence ID" value="CAF4940332.1"/>
    <property type="molecule type" value="Genomic_DNA"/>
</dbReference>
<gene>
    <name evidence="1" type="ORF">BYL167_LOCUS47427</name>
    <name evidence="2" type="ORF">SMN809_LOCUS53612</name>
</gene>
<evidence type="ECO:0000313" key="1">
    <source>
        <dbReference type="EMBL" id="CAF4783813.1"/>
    </source>
</evidence>
<evidence type="ECO:0000313" key="3">
    <source>
        <dbReference type="Proteomes" id="UP000681967"/>
    </source>
</evidence>
<dbReference type="Proteomes" id="UP000676336">
    <property type="component" value="Unassembled WGS sequence"/>
</dbReference>
<evidence type="ECO:0000313" key="2">
    <source>
        <dbReference type="EMBL" id="CAF4940332.1"/>
    </source>
</evidence>
<proteinExistence type="predicted"/>
<reference evidence="1" key="1">
    <citation type="submission" date="2021-02" db="EMBL/GenBank/DDBJ databases">
        <authorList>
            <person name="Nowell W R."/>
        </authorList>
    </citation>
    <scope>NUCLEOTIDE SEQUENCE</scope>
</reference>
<comment type="caution">
    <text evidence="1">The sequence shown here is derived from an EMBL/GenBank/DDBJ whole genome shotgun (WGS) entry which is preliminary data.</text>
</comment>
<accession>A0A8S3B6C1</accession>
<name>A0A8S3B6C1_9BILA</name>
<feature type="non-terminal residue" evidence="1">
    <location>
        <position position="46"/>
    </location>
</feature>
<dbReference type="Proteomes" id="UP000681967">
    <property type="component" value="Unassembled WGS sequence"/>
</dbReference>
<dbReference type="EMBL" id="CAJOBH010136352">
    <property type="protein sequence ID" value="CAF4783813.1"/>
    <property type="molecule type" value="Genomic_DNA"/>
</dbReference>
<dbReference type="AlphaFoldDB" id="A0A8S3B6C1"/>
<organism evidence="1 3">
    <name type="scientific">Rotaria magnacalcarata</name>
    <dbReference type="NCBI Taxonomy" id="392030"/>
    <lineage>
        <taxon>Eukaryota</taxon>
        <taxon>Metazoa</taxon>
        <taxon>Spiralia</taxon>
        <taxon>Gnathifera</taxon>
        <taxon>Rotifera</taxon>
        <taxon>Eurotatoria</taxon>
        <taxon>Bdelloidea</taxon>
        <taxon>Philodinida</taxon>
        <taxon>Philodinidae</taxon>
        <taxon>Rotaria</taxon>
    </lineage>
</organism>
<sequence length="46" mass="5307">MLINILNICSEEELVTDLSNDQQNDNENQFRRDAIRSKIRAVGKMA</sequence>